<evidence type="ECO:0000256" key="3">
    <source>
        <dbReference type="ARBA" id="ARBA00012111"/>
    </source>
</evidence>
<reference evidence="14 15" key="1">
    <citation type="journal article" date="2023" name="G3 (Bethesda)">
        <title>A chromosome-level genome assembly of Zasmidium syzygii isolated from banana leaves.</title>
        <authorList>
            <person name="van Westerhoven A.C."/>
            <person name="Mehrabi R."/>
            <person name="Talebi R."/>
            <person name="Steentjes M.B.F."/>
            <person name="Corcolon B."/>
            <person name="Chong P.A."/>
            <person name="Kema G.H.J."/>
            <person name="Seidl M.F."/>
        </authorList>
    </citation>
    <scope>NUCLEOTIDE SEQUENCE [LARGE SCALE GENOMIC DNA]</scope>
    <source>
        <strain evidence="14 15">P124</strain>
    </source>
</reference>
<dbReference type="Gene3D" id="3.40.800.20">
    <property type="entry name" value="Histone deacetylase domain"/>
    <property type="match status" value="1"/>
</dbReference>
<dbReference type="Proteomes" id="UP001305779">
    <property type="component" value="Unassembled WGS sequence"/>
</dbReference>
<dbReference type="SUPFAM" id="SSF52768">
    <property type="entry name" value="Arginase/deacetylase"/>
    <property type="match status" value="1"/>
</dbReference>
<sequence>MESDQDILMMDGEVVETTEDQGQPLVPGSSLKVELSLDNTEPAPPSAASPRTQALFAPALKGPGLRRGTSPNEQKVMARKDGPKPAKFASLPYATSQTGLVYDVRMRFHVEAEPTEDDLHPEDPRRIHAIFEAFVNAGLAWREDDSGPIGDYFMGRIDTRLVTKEEVCLVHTEDHWNWVRSLNGMTAFELQNELQYPPHQNDSIYLSTSTPYCAQLSAGGAIEACRAVVLGKVKNVFAVIRPPGHHAEREDAKGFCFFDNVSIALKVCQREFGTRCRKVLVLDWDVHHGNGIQQANYDDPNVLYISLHVHLNGKFYPECSYRDNRGPYGDYLHCGEGKGLGCNVNIPWSKDGMGDADYIYAFQQVVMPIATEFDPDLVIIAAGFDAAKGDMLGKCEVTPAGYAHMTHMLMSLAGGKVAVCLEGGYNLESIARSATAVARTLMGEPPDRLLDTEPTKSGVDDVKRVVRQQSKFWANLYPKDPSARLSGPRGVRMHNLVRDWQADVLYNEYQMTPLFIHRQQLAKEFENQVLATPNYFESRPLLLILHDPPEMIASPDPRTGKVELHNTWLTDDVKTYLDWAVKQGFAVIDVNLPKHVTTFEAEGQEHEENDSVEYRTREATQLLTYLWENYIELNDPTHVFLMGTNIGHAAIINFIKSHEDQAQRLITEAISFVVDVGLMSCKSATNDMLPGWYYQHSMVFVAQDHGFWQSDFVRKPKKRFGHTQQSKRDNVSDMLTEHKQAVFETLLDDTAEWREHQPPKDNGVAMSSGQVSPSKLPPISNFAPLPRTPGTAGSTAMGNSAAETLSPTKLPQNVAQTPRQ</sequence>
<organism evidence="14 15">
    <name type="scientific">Zasmidium cellare</name>
    <name type="common">Wine cellar mold</name>
    <name type="synonym">Racodium cellare</name>
    <dbReference type="NCBI Taxonomy" id="395010"/>
    <lineage>
        <taxon>Eukaryota</taxon>
        <taxon>Fungi</taxon>
        <taxon>Dikarya</taxon>
        <taxon>Ascomycota</taxon>
        <taxon>Pezizomycotina</taxon>
        <taxon>Dothideomycetes</taxon>
        <taxon>Dothideomycetidae</taxon>
        <taxon>Mycosphaerellales</taxon>
        <taxon>Mycosphaerellaceae</taxon>
        <taxon>Zasmidium</taxon>
    </lineage>
</organism>
<comment type="function">
    <text evidence="10">Responsible for the deacetylation of lysine residues on the N-terminal part of the core histones (H2A, H2B, H3 and H4). Histone deacetylation gives a tag for epigenetic repression and plays an important role in transcriptional regulation, cell cycle progression and developmental events.</text>
</comment>
<keyword evidence="7 10" id="KW-0805">Transcription regulation</keyword>
<protein>
    <recommendedName>
        <fullName evidence="3 10">Histone deacetylase</fullName>
        <ecNumber evidence="3 10">3.5.1.98</ecNumber>
    </recommendedName>
</protein>
<feature type="region of interest" description="Disordered" evidence="11">
    <location>
        <begin position="60"/>
        <end position="87"/>
    </location>
</feature>
<evidence type="ECO:0000259" key="13">
    <source>
        <dbReference type="Pfam" id="PF09757"/>
    </source>
</evidence>
<keyword evidence="6 10" id="KW-0156">Chromatin regulator</keyword>
<evidence type="ECO:0000256" key="6">
    <source>
        <dbReference type="ARBA" id="ARBA00022853"/>
    </source>
</evidence>
<evidence type="ECO:0000256" key="10">
    <source>
        <dbReference type="PIRNR" id="PIRNR037919"/>
    </source>
</evidence>
<dbReference type="Pfam" id="PF00850">
    <property type="entry name" value="Hist_deacetyl"/>
    <property type="match status" value="1"/>
</dbReference>
<dbReference type="InterPro" id="IPR023696">
    <property type="entry name" value="Ureohydrolase_dom_sf"/>
</dbReference>
<dbReference type="InterPro" id="IPR023801">
    <property type="entry name" value="His_deacetylse_dom"/>
</dbReference>
<dbReference type="PIRSF" id="PIRSF037919">
    <property type="entry name" value="HDAC_II_yeast"/>
    <property type="match status" value="1"/>
</dbReference>
<proteinExistence type="inferred from homology"/>
<dbReference type="InterPro" id="IPR019154">
    <property type="entry name" value="Arb2-like_domain"/>
</dbReference>
<keyword evidence="5 10" id="KW-0378">Hydrolase</keyword>
<dbReference type="EC" id="3.5.1.98" evidence="3 10"/>
<evidence type="ECO:0000256" key="2">
    <source>
        <dbReference type="ARBA" id="ARBA00007738"/>
    </source>
</evidence>
<keyword evidence="15" id="KW-1185">Reference proteome</keyword>
<comment type="caution">
    <text evidence="14">The sequence shown here is derived from an EMBL/GenBank/DDBJ whole genome shotgun (WGS) entry which is preliminary data.</text>
</comment>
<name>A0ABR0EVI5_ZASCE</name>
<dbReference type="PANTHER" id="PTHR10625:SF5">
    <property type="entry name" value="HISTONE DEACETYLASE"/>
    <property type="match status" value="1"/>
</dbReference>
<dbReference type="PRINTS" id="PR01270">
    <property type="entry name" value="HDASUPER"/>
</dbReference>
<evidence type="ECO:0000259" key="12">
    <source>
        <dbReference type="Pfam" id="PF00850"/>
    </source>
</evidence>
<evidence type="ECO:0000313" key="15">
    <source>
        <dbReference type="Proteomes" id="UP001305779"/>
    </source>
</evidence>
<feature type="region of interest" description="Disordered" evidence="11">
    <location>
        <begin position="754"/>
        <end position="820"/>
    </location>
</feature>
<dbReference type="PANTHER" id="PTHR10625">
    <property type="entry name" value="HISTONE DEACETYLASE HDAC1-RELATED"/>
    <property type="match status" value="1"/>
</dbReference>
<comment type="similarity">
    <text evidence="2 10">Belongs to the histone deacetylase family. HD type 2 subfamily.</text>
</comment>
<keyword evidence="4 10" id="KW-0678">Repressor</keyword>
<feature type="domain" description="Arb2-like" evidence="13">
    <location>
        <begin position="492"/>
        <end position="753"/>
    </location>
</feature>
<dbReference type="Pfam" id="PF09757">
    <property type="entry name" value="Arb2-like"/>
    <property type="match status" value="1"/>
</dbReference>
<dbReference type="InterPro" id="IPR017321">
    <property type="entry name" value="Hist_deAcase_II_yeast"/>
</dbReference>
<feature type="domain" description="Histone deacetylase" evidence="12">
    <location>
        <begin position="120"/>
        <end position="440"/>
    </location>
</feature>
<feature type="region of interest" description="Disordered" evidence="11">
    <location>
        <begin position="1"/>
        <end position="29"/>
    </location>
</feature>
<dbReference type="InterPro" id="IPR037138">
    <property type="entry name" value="His_deacetylse_dom_sf"/>
</dbReference>
<evidence type="ECO:0000256" key="8">
    <source>
        <dbReference type="ARBA" id="ARBA00023163"/>
    </source>
</evidence>
<dbReference type="EMBL" id="JAXOVC010000002">
    <property type="protein sequence ID" value="KAK4505409.1"/>
    <property type="molecule type" value="Genomic_DNA"/>
</dbReference>
<accession>A0ABR0EVI5</accession>
<evidence type="ECO:0000313" key="14">
    <source>
        <dbReference type="EMBL" id="KAK4505409.1"/>
    </source>
</evidence>
<evidence type="ECO:0000256" key="4">
    <source>
        <dbReference type="ARBA" id="ARBA00022491"/>
    </source>
</evidence>
<comment type="subcellular location">
    <subcellularLocation>
        <location evidence="1 10">Nucleus</location>
    </subcellularLocation>
</comment>
<keyword evidence="8 10" id="KW-0804">Transcription</keyword>
<keyword evidence="9 10" id="KW-0539">Nucleus</keyword>
<evidence type="ECO:0000256" key="7">
    <source>
        <dbReference type="ARBA" id="ARBA00023015"/>
    </source>
</evidence>
<evidence type="ECO:0000256" key="9">
    <source>
        <dbReference type="ARBA" id="ARBA00023242"/>
    </source>
</evidence>
<dbReference type="InterPro" id="IPR000286">
    <property type="entry name" value="HDACs"/>
</dbReference>
<evidence type="ECO:0000256" key="1">
    <source>
        <dbReference type="ARBA" id="ARBA00004123"/>
    </source>
</evidence>
<evidence type="ECO:0000256" key="11">
    <source>
        <dbReference type="SAM" id="MobiDB-lite"/>
    </source>
</evidence>
<comment type="catalytic activity">
    <reaction evidence="10">
        <text>N(6)-acetyl-L-lysyl-[histone] + H2O = L-lysyl-[histone] + acetate</text>
        <dbReference type="Rhea" id="RHEA:58196"/>
        <dbReference type="Rhea" id="RHEA-COMP:9845"/>
        <dbReference type="Rhea" id="RHEA-COMP:11338"/>
        <dbReference type="ChEBI" id="CHEBI:15377"/>
        <dbReference type="ChEBI" id="CHEBI:29969"/>
        <dbReference type="ChEBI" id="CHEBI:30089"/>
        <dbReference type="ChEBI" id="CHEBI:61930"/>
        <dbReference type="EC" id="3.5.1.98"/>
    </reaction>
</comment>
<gene>
    <name evidence="14" type="ORF">PRZ48_003372</name>
</gene>
<feature type="compositionally biased region" description="Polar residues" evidence="11">
    <location>
        <begin position="791"/>
        <end position="820"/>
    </location>
</feature>
<evidence type="ECO:0000256" key="5">
    <source>
        <dbReference type="ARBA" id="ARBA00022801"/>
    </source>
</evidence>